<gene>
    <name evidence="10" type="primary">dcst2</name>
</gene>
<comment type="subcellular location">
    <subcellularLocation>
        <location evidence="1">Membrane</location>
        <topology evidence="1">Multi-pass membrane protein</topology>
    </subcellularLocation>
</comment>
<evidence type="ECO:0000259" key="8">
    <source>
        <dbReference type="Pfam" id="PF26037"/>
    </source>
</evidence>
<dbReference type="RefSeq" id="XP_012678297.2">
    <property type="nucleotide sequence ID" value="XM_012822843.2"/>
</dbReference>
<feature type="domain" description="Dendritic cell-specific transmembrane protein-like" evidence="7">
    <location>
        <begin position="355"/>
        <end position="545"/>
    </location>
</feature>
<keyword evidence="4 6" id="KW-0472">Membrane</keyword>
<dbReference type="Proteomes" id="UP000515152">
    <property type="component" value="Chromosome 11"/>
</dbReference>
<dbReference type="Pfam" id="PF26039">
    <property type="entry name" value="Dcst2"/>
    <property type="match status" value="1"/>
</dbReference>
<feature type="compositionally biased region" description="Polar residues" evidence="5">
    <location>
        <begin position="737"/>
        <end position="750"/>
    </location>
</feature>
<dbReference type="GO" id="GO:0016020">
    <property type="term" value="C:membrane"/>
    <property type="evidence" value="ECO:0007669"/>
    <property type="project" value="UniProtKB-SubCell"/>
</dbReference>
<proteinExistence type="predicted"/>
<feature type="transmembrane region" description="Helical" evidence="6">
    <location>
        <begin position="55"/>
        <end position="75"/>
    </location>
</feature>
<evidence type="ECO:0000256" key="6">
    <source>
        <dbReference type="SAM" id="Phobius"/>
    </source>
</evidence>
<keyword evidence="9" id="KW-1185">Reference proteome</keyword>
<dbReference type="InterPro" id="IPR051856">
    <property type="entry name" value="CSR-E3_Ligase_Protein"/>
</dbReference>
<dbReference type="GeneID" id="105896121"/>
<organism evidence="9 10">
    <name type="scientific">Clupea harengus</name>
    <name type="common">Atlantic herring</name>
    <dbReference type="NCBI Taxonomy" id="7950"/>
    <lineage>
        <taxon>Eukaryota</taxon>
        <taxon>Metazoa</taxon>
        <taxon>Chordata</taxon>
        <taxon>Craniata</taxon>
        <taxon>Vertebrata</taxon>
        <taxon>Euteleostomi</taxon>
        <taxon>Actinopterygii</taxon>
        <taxon>Neopterygii</taxon>
        <taxon>Teleostei</taxon>
        <taxon>Clupei</taxon>
        <taxon>Clupeiformes</taxon>
        <taxon>Clupeoidei</taxon>
        <taxon>Clupeidae</taxon>
        <taxon>Clupea</taxon>
    </lineage>
</organism>
<feature type="transmembrane region" description="Helical" evidence="6">
    <location>
        <begin position="326"/>
        <end position="345"/>
    </location>
</feature>
<feature type="domain" description="E3 ubiquitin-protein ligase DCST1-like C-terminal" evidence="8">
    <location>
        <begin position="598"/>
        <end position="645"/>
    </location>
</feature>
<sequence>MALKPRIKAYSPRYRVSHESPFKKVKRSIRSFLVGLLIASVYGMMALFLQNHGLLYSIISTVVIAALAAFGMGLSKGIRANVMLMLPTLCSKNGKNILLFLAFSMVVQGPMSNTMENFDRAADSVVCGAEMAMNQTQELMERAATPLLPVLKKVKEVARNAYSLAGRVQNFIMSLTESVQHIARSLRNVLHFLAGIGDVCNDKLGTPYKRCNQLFDEARDDCREQLSVFAFLCYIVDGFKPLCHLAKAGQFFCIIPSYIADHIKTKLADMTVEAFKKLRKQFEFNISASMHYDVQLNSSQSMQEVSQKIMEEITEELYLFQKLSGLLSYLGLFLLAYIYIQAVMYKNSYLKRDDFDNSYITERFVQLDQRRLCEGRPTLLPLSQREALAYIQPLSLHLTGRERRAAITSTISVLRHIAVGCAIMALDLIVFWVFDTIQHLAKGEIVAKAPVMVTVEVNGSGYTSDIFKDIVASFDILQRGNITILSKKCLMEPREPDYTGYVVIGALYGLALFIVVAGSYVKRLRRLICANYHPKRERERIHALHQRILTQRLTVQKNLLRFVARSKEDGQSSGFLKALALVLPGGSRVARFLGAFDQSCMACGKVLEGEDDPNTHTCSTPKCKGLYCLQCFKSMDNICAVCMRPLTFQEDSEEELDSSDDQQVSLWTSALTSPHINQRRDWRRLMKRRISVATRRRSVTGQHRSKEPEDTAENSDSSPVIFDSDSDTSEPDMSYQHPESSKWNTKSLLNIVSVKAMEPQQRDSDTLSPNAHSMNRSHSEEMHLDTVVVQSSTSQ</sequence>
<evidence type="ECO:0000259" key="7">
    <source>
        <dbReference type="Pfam" id="PF07782"/>
    </source>
</evidence>
<evidence type="ECO:0000256" key="2">
    <source>
        <dbReference type="ARBA" id="ARBA00022692"/>
    </source>
</evidence>
<evidence type="ECO:0000256" key="4">
    <source>
        <dbReference type="ARBA" id="ARBA00023136"/>
    </source>
</evidence>
<keyword evidence="3 6" id="KW-1133">Transmembrane helix</keyword>
<protein>
    <submittedName>
        <fullName evidence="10">DC-STAMP domain-containing protein 2</fullName>
    </submittedName>
</protein>
<dbReference type="InterPro" id="IPR012858">
    <property type="entry name" value="DC_STAMP-like"/>
</dbReference>
<keyword evidence="2 6" id="KW-0812">Transmembrane</keyword>
<feature type="transmembrane region" description="Helical" evidence="6">
    <location>
        <begin position="32"/>
        <end position="49"/>
    </location>
</feature>
<dbReference type="Pfam" id="PF26037">
    <property type="entry name" value="zf-RING_DCST1_C"/>
    <property type="match status" value="1"/>
</dbReference>
<feature type="region of interest" description="Disordered" evidence="5">
    <location>
        <begin position="693"/>
        <end position="795"/>
    </location>
</feature>
<reference evidence="10" key="1">
    <citation type="submission" date="2025-08" db="UniProtKB">
        <authorList>
            <consortium name="RefSeq"/>
        </authorList>
    </citation>
    <scope>IDENTIFICATION</scope>
</reference>
<accession>A0A6P3VQE2</accession>
<dbReference type="Pfam" id="PF07782">
    <property type="entry name" value="DC_STAMP"/>
    <property type="match status" value="1"/>
</dbReference>
<dbReference type="KEGG" id="char:105896121"/>
<evidence type="ECO:0000256" key="5">
    <source>
        <dbReference type="SAM" id="MobiDB-lite"/>
    </source>
</evidence>
<dbReference type="CTD" id="127579"/>
<evidence type="ECO:0000313" key="9">
    <source>
        <dbReference type="Proteomes" id="UP000515152"/>
    </source>
</evidence>
<evidence type="ECO:0000256" key="3">
    <source>
        <dbReference type="ARBA" id="ARBA00022989"/>
    </source>
</evidence>
<dbReference type="OrthoDB" id="6598372at2759"/>
<feature type="transmembrane region" description="Helical" evidence="6">
    <location>
        <begin position="413"/>
        <end position="434"/>
    </location>
</feature>
<dbReference type="PANTHER" id="PTHR21041">
    <property type="entry name" value="DENDRITIC CELL-SPECIFIC TRANSMEMBRANE PROTEIN"/>
    <property type="match status" value="1"/>
</dbReference>
<name>A0A6P3VQE2_CLUHA</name>
<feature type="transmembrane region" description="Helical" evidence="6">
    <location>
        <begin position="498"/>
        <end position="521"/>
    </location>
</feature>
<feature type="compositionally biased region" description="Polar residues" evidence="5">
    <location>
        <begin position="766"/>
        <end position="776"/>
    </location>
</feature>
<dbReference type="PANTHER" id="PTHR21041:SF6">
    <property type="entry name" value="DC-STAMP DOMAIN-CONTAINING PROTEIN 2"/>
    <property type="match status" value="1"/>
</dbReference>
<evidence type="ECO:0000313" key="10">
    <source>
        <dbReference type="RefSeq" id="XP_012678297.2"/>
    </source>
</evidence>
<dbReference type="AlphaFoldDB" id="A0A6P3VQE2"/>
<dbReference type="InterPro" id="IPR058842">
    <property type="entry name" value="DCST1_C"/>
</dbReference>
<evidence type="ECO:0000256" key="1">
    <source>
        <dbReference type="ARBA" id="ARBA00004141"/>
    </source>
</evidence>